<evidence type="ECO:0000313" key="2">
    <source>
        <dbReference type="Proteomes" id="UP000001915"/>
    </source>
</evidence>
<name>D5U5I8_BRAM5</name>
<proteinExistence type="predicted"/>
<dbReference type="HOGENOM" id="CLU_1222833_0_0_12"/>
<dbReference type="OrthoDB" id="1123166at2"/>
<dbReference type="eggNOG" id="ENOG5032TKX">
    <property type="taxonomic scope" value="Bacteria"/>
</dbReference>
<evidence type="ECO:0008006" key="3">
    <source>
        <dbReference type="Google" id="ProtNLM"/>
    </source>
</evidence>
<evidence type="ECO:0000313" key="1">
    <source>
        <dbReference type="EMBL" id="ADG72465.1"/>
    </source>
</evidence>
<organism evidence="1 2">
    <name type="scientific">Brachyspira murdochii (strain ATCC 51284 / DSM 12563 / 56-150)</name>
    <name type="common">Serpulina murdochii</name>
    <dbReference type="NCBI Taxonomy" id="526224"/>
    <lineage>
        <taxon>Bacteria</taxon>
        <taxon>Pseudomonadati</taxon>
        <taxon>Spirochaetota</taxon>
        <taxon>Spirochaetia</taxon>
        <taxon>Brachyspirales</taxon>
        <taxon>Brachyspiraceae</taxon>
        <taxon>Brachyspira</taxon>
    </lineage>
</organism>
<reference evidence="1 2" key="1">
    <citation type="journal article" date="2010" name="Stand. Genomic Sci.">
        <title>Complete genome sequence of Brachyspira murdochii type strain (56-150).</title>
        <authorList>
            <person name="Pati A."/>
            <person name="Sikorski J."/>
            <person name="Gronow S."/>
            <person name="Munk C."/>
            <person name="Lapidus A."/>
            <person name="Copeland A."/>
            <person name="Glavina Del Tio T."/>
            <person name="Nolan M."/>
            <person name="Lucas S."/>
            <person name="Chen F."/>
            <person name="Tice H."/>
            <person name="Cheng J.F."/>
            <person name="Han C."/>
            <person name="Detter J.C."/>
            <person name="Bruce D."/>
            <person name="Tapia R."/>
            <person name="Goodwin L."/>
            <person name="Pitluck S."/>
            <person name="Liolios K."/>
            <person name="Ivanova N."/>
            <person name="Mavromatis K."/>
            <person name="Mikhailova N."/>
            <person name="Chen A."/>
            <person name="Palaniappan K."/>
            <person name="Land M."/>
            <person name="Hauser L."/>
            <person name="Chang Y.J."/>
            <person name="Jeffries C.D."/>
            <person name="Spring S."/>
            <person name="Rohde M."/>
            <person name="Goker M."/>
            <person name="Bristow J."/>
            <person name="Eisen J.A."/>
            <person name="Markowitz V."/>
            <person name="Hugenholtz P."/>
            <person name="Kyrpides N.C."/>
            <person name="Klenk H.P."/>
        </authorList>
    </citation>
    <scope>NUCLEOTIDE SEQUENCE [LARGE SCALE GENOMIC DNA]</scope>
    <source>
        <strain evidence="2">ATCC 51284 / DSM 12563 / 56-150</strain>
    </source>
</reference>
<sequence>MEELIKIQNEIKEMDKQILEICKENKEIDKQYTGMQIYFSPLVINPTIMFLGINTGAGNLKWTNKRAQRFEPLDEIDYIKYEYRFAIQNRKLFESIGRIDLLKNAFKTNLYYIGTENQKNIKKLFTNLQNITGIDYYNKFHQYIKILIKNIKPQILICEGKYVFNVIKLIYQIENKSIRKVENSHIVVTKLHNIHIVGYNRFSSSIINREILAKELKKLINDVETY</sequence>
<dbReference type="KEGG" id="brm:Bmur_2394"/>
<protein>
    <recommendedName>
        <fullName evidence="3">Uracil-DNA glycosylase-like domain-containing protein</fullName>
    </recommendedName>
</protein>
<dbReference type="RefSeq" id="WP_013114803.1">
    <property type="nucleotide sequence ID" value="NC_014150.1"/>
</dbReference>
<accession>D5U5I8</accession>
<dbReference type="AlphaFoldDB" id="D5U5I8"/>
<gene>
    <name evidence="1" type="ordered locus">Bmur_2394</name>
</gene>
<dbReference type="Proteomes" id="UP000001915">
    <property type="component" value="Chromosome"/>
</dbReference>
<dbReference type="STRING" id="526224.Bmur_2394"/>
<dbReference type="EMBL" id="CP001959">
    <property type="protein sequence ID" value="ADG72465.1"/>
    <property type="molecule type" value="Genomic_DNA"/>
</dbReference>